<keyword evidence="3" id="KW-1185">Reference proteome</keyword>
<reference evidence="2 3" key="1">
    <citation type="submission" date="2019-02" db="EMBL/GenBank/DDBJ databases">
        <title>Deep-cultivation of Planctomycetes and their phenomic and genomic characterization uncovers novel biology.</title>
        <authorList>
            <person name="Wiegand S."/>
            <person name="Jogler M."/>
            <person name="Boedeker C."/>
            <person name="Pinto D."/>
            <person name="Vollmers J."/>
            <person name="Rivas-Marin E."/>
            <person name="Kohn T."/>
            <person name="Peeters S.H."/>
            <person name="Heuer A."/>
            <person name="Rast P."/>
            <person name="Oberbeckmann S."/>
            <person name="Bunk B."/>
            <person name="Jeske O."/>
            <person name="Meyerdierks A."/>
            <person name="Storesund J.E."/>
            <person name="Kallscheuer N."/>
            <person name="Luecker S."/>
            <person name="Lage O.M."/>
            <person name="Pohl T."/>
            <person name="Merkel B.J."/>
            <person name="Hornburger P."/>
            <person name="Mueller R.-W."/>
            <person name="Bruemmer F."/>
            <person name="Labrenz M."/>
            <person name="Spormann A.M."/>
            <person name="Op den Camp H."/>
            <person name="Overmann J."/>
            <person name="Amann R."/>
            <person name="Jetten M.S.M."/>
            <person name="Mascher T."/>
            <person name="Medema M.H."/>
            <person name="Devos D.P."/>
            <person name="Kaster A.-K."/>
            <person name="Ovreas L."/>
            <person name="Rohde M."/>
            <person name="Galperin M.Y."/>
            <person name="Jogler C."/>
        </authorList>
    </citation>
    <scope>NUCLEOTIDE SEQUENCE [LARGE SCALE GENOMIC DNA]</scope>
    <source>
        <strain evidence="2 3">Mal52</strain>
    </source>
</reference>
<protein>
    <recommendedName>
        <fullName evidence="4">Signal peptidase I</fullName>
    </recommendedName>
</protein>
<feature type="transmembrane region" description="Helical" evidence="1">
    <location>
        <begin position="20"/>
        <end position="43"/>
    </location>
</feature>
<evidence type="ECO:0000256" key="1">
    <source>
        <dbReference type="SAM" id="Phobius"/>
    </source>
</evidence>
<dbReference type="InterPro" id="IPR043739">
    <property type="entry name" value="DUF5684"/>
</dbReference>
<organism evidence="2 3">
    <name type="scientific">Symmachiella dynata</name>
    <dbReference type="NCBI Taxonomy" id="2527995"/>
    <lineage>
        <taxon>Bacteria</taxon>
        <taxon>Pseudomonadati</taxon>
        <taxon>Planctomycetota</taxon>
        <taxon>Planctomycetia</taxon>
        <taxon>Planctomycetales</taxon>
        <taxon>Planctomycetaceae</taxon>
        <taxon>Symmachiella</taxon>
    </lineage>
</organism>
<evidence type="ECO:0008006" key="4">
    <source>
        <dbReference type="Google" id="ProtNLM"/>
    </source>
</evidence>
<keyword evidence="1" id="KW-1133">Transmembrane helix</keyword>
<dbReference type="AlphaFoldDB" id="A0A517ZMB2"/>
<name>A0A517ZMB2_9PLAN</name>
<evidence type="ECO:0000313" key="3">
    <source>
        <dbReference type="Proteomes" id="UP000319383"/>
    </source>
</evidence>
<feature type="transmembrane region" description="Helical" evidence="1">
    <location>
        <begin position="102"/>
        <end position="122"/>
    </location>
</feature>
<keyword evidence="1" id="KW-0472">Membrane</keyword>
<dbReference type="Proteomes" id="UP000319383">
    <property type="component" value="Chromosome"/>
</dbReference>
<accession>A0A517ZMB2</accession>
<evidence type="ECO:0000313" key="2">
    <source>
        <dbReference type="EMBL" id="QDU43629.1"/>
    </source>
</evidence>
<proteinExistence type="predicted"/>
<sequence>MADFGQALLAQSESSSGGLLGLIPLFVMLAIGVAVIAGVWKAFEKAGEPGWAVLVPIYNAIVFLKIAGKPAWWFILLLIPVVGMVVGIIAAIDFAKAYGKGAGYGVGIAFLGAIFVPILGFGDARYQRAAA</sequence>
<dbReference type="Pfam" id="PF18936">
    <property type="entry name" value="DUF5684"/>
    <property type="match status" value="1"/>
</dbReference>
<dbReference type="KEGG" id="sdyn:Mal52_21050"/>
<gene>
    <name evidence="2" type="ORF">Mal52_21050</name>
</gene>
<dbReference type="EMBL" id="CP036276">
    <property type="protein sequence ID" value="QDU43629.1"/>
    <property type="molecule type" value="Genomic_DNA"/>
</dbReference>
<feature type="transmembrane region" description="Helical" evidence="1">
    <location>
        <begin position="73"/>
        <end position="95"/>
    </location>
</feature>
<keyword evidence="1" id="KW-0812">Transmembrane</keyword>
<dbReference type="RefSeq" id="WP_197534792.1">
    <property type="nucleotide sequence ID" value="NZ_CP036276.1"/>
</dbReference>